<dbReference type="Proteomes" id="UP000093355">
    <property type="component" value="Unassembled WGS sequence"/>
</dbReference>
<dbReference type="EMBL" id="LXMD01000021">
    <property type="protein sequence ID" value="OCG74608.1"/>
    <property type="molecule type" value="Genomic_DNA"/>
</dbReference>
<evidence type="ECO:0000313" key="2">
    <source>
        <dbReference type="Proteomes" id="UP000093355"/>
    </source>
</evidence>
<protein>
    <submittedName>
        <fullName evidence="1">Uncharacterized protein</fullName>
    </submittedName>
</protein>
<organism evidence="1 2">
    <name type="scientific">Microbacterium sediminis</name>
    <dbReference type="NCBI Taxonomy" id="904291"/>
    <lineage>
        <taxon>Bacteria</taxon>
        <taxon>Bacillati</taxon>
        <taxon>Actinomycetota</taxon>
        <taxon>Actinomycetes</taxon>
        <taxon>Micrococcales</taxon>
        <taxon>Microbacteriaceae</taxon>
        <taxon>Microbacterium</taxon>
    </lineage>
</organism>
<comment type="caution">
    <text evidence="1">The sequence shown here is derived from an EMBL/GenBank/DDBJ whole genome shotgun (WGS) entry which is preliminary data.</text>
</comment>
<accession>A0A1B9NDE1</accession>
<evidence type="ECO:0000313" key="1">
    <source>
        <dbReference type="EMBL" id="OCG74608.1"/>
    </source>
</evidence>
<gene>
    <name evidence="1" type="ORF">A7J15_03460</name>
</gene>
<keyword evidence="2" id="KW-1185">Reference proteome</keyword>
<dbReference type="AlphaFoldDB" id="A0A1B9NDE1"/>
<dbReference type="RefSeq" id="WP_067024555.1">
    <property type="nucleotide sequence ID" value="NZ_CP038256.1"/>
</dbReference>
<proteinExistence type="predicted"/>
<name>A0A1B9NDE1_9MICO</name>
<reference evidence="1 2" key="1">
    <citation type="submission" date="2016-05" db="EMBL/GenBank/DDBJ databases">
        <authorList>
            <person name="Lavstsen T."/>
            <person name="Jespersen J.S."/>
        </authorList>
    </citation>
    <scope>NUCLEOTIDE SEQUENCE [LARGE SCALE GENOMIC DNA]</scope>
    <source>
        <strain evidence="1 2">YLB-01</strain>
    </source>
</reference>
<sequence>MNDSGTQRPADPARDSALIFGWIALLGAGMPVGLMLLIHFTSDGPEAMAGLLPMFFLLFTGWIWLILAVVALTKASRARRPVFPSVLGWLTIFLLAIAILPMLGSF</sequence>